<comment type="caution">
    <text evidence="4">The sequence shown here is derived from an EMBL/GenBank/DDBJ whole genome shotgun (WGS) entry which is preliminary data.</text>
</comment>
<feature type="transmembrane region" description="Helical" evidence="2">
    <location>
        <begin position="153"/>
        <end position="173"/>
    </location>
</feature>
<accession>A0ABW0FJZ2</accession>
<feature type="transmembrane region" description="Helical" evidence="2">
    <location>
        <begin position="178"/>
        <end position="194"/>
    </location>
</feature>
<organism evidence="4 5">
    <name type="scientific">Brachybacterium tyrofermentans</name>
    <dbReference type="NCBI Taxonomy" id="47848"/>
    <lineage>
        <taxon>Bacteria</taxon>
        <taxon>Bacillati</taxon>
        <taxon>Actinomycetota</taxon>
        <taxon>Actinomycetes</taxon>
        <taxon>Micrococcales</taxon>
        <taxon>Dermabacteraceae</taxon>
        <taxon>Brachybacterium</taxon>
    </lineage>
</organism>
<feature type="compositionally biased region" description="Low complexity" evidence="1">
    <location>
        <begin position="23"/>
        <end position="38"/>
    </location>
</feature>
<feature type="transmembrane region" description="Helical" evidence="2">
    <location>
        <begin position="372"/>
        <end position="396"/>
    </location>
</feature>
<sequence>MTSTSCLPEPDPVVGDRSTTVLGTAPAPATTVDPVAGASPDSAHDPGPASDRIEALDLVRLLAIIGMMTAHLLAPLALMPDAGGIQGSLARVAHVLTEGPSSTLFAVIGGCSLVLATRRRLERGDRRGAVASVMVRGACVALIGLLLELLPTAVMVVLVPFGLAMMITAPLLLVPTPLLVPLIAVLAVGGHPLAQSVPGPVEFGTVTLLSLGEPLTVLRGIALTGQYPLITWVLYLLLGMVLMRCLLRARQSGRTWRAAGLAAASGTVAAVIGYVLPLVAGALGATTPGTWYQAAPHTGTLGDMLATGGVAVALIAVAIGLLPPGQHLVGRPARILPSAGAAPLTLYVIHVALTSVALITAVLVSSGDLTSMPWYVAGLGILAVHLTLTVGLGAMLTARGGRGPLEALLARVGRRVVRS</sequence>
<keyword evidence="2" id="KW-1133">Transmembrane helix</keyword>
<feature type="transmembrane region" description="Helical" evidence="2">
    <location>
        <begin position="344"/>
        <end position="366"/>
    </location>
</feature>
<keyword evidence="2" id="KW-0472">Membrane</keyword>
<dbReference type="GeneID" id="303299084"/>
<dbReference type="RefSeq" id="WP_343926208.1">
    <property type="nucleotide sequence ID" value="NZ_BAAAIR010000050.1"/>
</dbReference>
<evidence type="ECO:0000313" key="4">
    <source>
        <dbReference type="EMBL" id="MFC5299572.1"/>
    </source>
</evidence>
<protein>
    <submittedName>
        <fullName evidence="4">Heparan-alpha-glucosaminide N-acetyltransferase domain-containing protein</fullName>
    </submittedName>
</protein>
<keyword evidence="2" id="KW-0812">Transmembrane</keyword>
<feature type="domain" description="Heparan-alpha-glucosaminide N-acetyltransferase catalytic" evidence="3">
    <location>
        <begin position="52"/>
        <end position="257"/>
    </location>
</feature>
<feature type="transmembrane region" description="Helical" evidence="2">
    <location>
        <begin position="99"/>
        <end position="116"/>
    </location>
</feature>
<evidence type="ECO:0000256" key="1">
    <source>
        <dbReference type="SAM" id="MobiDB-lite"/>
    </source>
</evidence>
<evidence type="ECO:0000256" key="2">
    <source>
        <dbReference type="SAM" id="Phobius"/>
    </source>
</evidence>
<dbReference type="Proteomes" id="UP001595937">
    <property type="component" value="Unassembled WGS sequence"/>
</dbReference>
<feature type="transmembrane region" description="Helical" evidence="2">
    <location>
        <begin position="58"/>
        <end position="79"/>
    </location>
</feature>
<evidence type="ECO:0000313" key="5">
    <source>
        <dbReference type="Proteomes" id="UP001595937"/>
    </source>
</evidence>
<feature type="transmembrane region" description="Helical" evidence="2">
    <location>
        <begin position="128"/>
        <end position="147"/>
    </location>
</feature>
<dbReference type="EMBL" id="JBHSLN010000089">
    <property type="protein sequence ID" value="MFC5299572.1"/>
    <property type="molecule type" value="Genomic_DNA"/>
</dbReference>
<keyword evidence="5" id="KW-1185">Reference proteome</keyword>
<evidence type="ECO:0000259" key="3">
    <source>
        <dbReference type="Pfam" id="PF07786"/>
    </source>
</evidence>
<reference evidence="5" key="1">
    <citation type="journal article" date="2019" name="Int. J. Syst. Evol. Microbiol.">
        <title>The Global Catalogue of Microorganisms (GCM) 10K type strain sequencing project: providing services to taxonomists for standard genome sequencing and annotation.</title>
        <authorList>
            <consortium name="The Broad Institute Genomics Platform"/>
            <consortium name="The Broad Institute Genome Sequencing Center for Infectious Disease"/>
            <person name="Wu L."/>
            <person name="Ma J."/>
        </authorList>
    </citation>
    <scope>NUCLEOTIDE SEQUENCE [LARGE SCALE GENOMIC DNA]</scope>
    <source>
        <strain evidence="5">CGMCC 1.16455</strain>
    </source>
</reference>
<feature type="region of interest" description="Disordered" evidence="1">
    <location>
        <begin position="1"/>
        <end position="49"/>
    </location>
</feature>
<feature type="transmembrane region" description="Helical" evidence="2">
    <location>
        <begin position="259"/>
        <end position="284"/>
    </location>
</feature>
<dbReference type="InterPro" id="IPR012429">
    <property type="entry name" value="HGSNAT_cat"/>
</dbReference>
<dbReference type="Pfam" id="PF07786">
    <property type="entry name" value="HGSNAT_cat"/>
    <property type="match status" value="1"/>
</dbReference>
<name>A0ABW0FJZ2_9MICO</name>
<gene>
    <name evidence="4" type="ORF">ACFPK8_18820</name>
</gene>
<feature type="transmembrane region" description="Helical" evidence="2">
    <location>
        <begin position="304"/>
        <end position="323"/>
    </location>
</feature>
<proteinExistence type="predicted"/>